<evidence type="ECO:0000313" key="3">
    <source>
        <dbReference type="Proteomes" id="UP000649955"/>
    </source>
</evidence>
<accession>A0ABQ3KBA5</accession>
<keyword evidence="1" id="KW-0812">Transmembrane</keyword>
<proteinExistence type="predicted"/>
<evidence type="ECO:0000256" key="1">
    <source>
        <dbReference type="SAM" id="Phobius"/>
    </source>
</evidence>
<evidence type="ECO:0000313" key="2">
    <source>
        <dbReference type="EMBL" id="GHG11307.1"/>
    </source>
</evidence>
<protein>
    <submittedName>
        <fullName evidence="2">Uncharacterized protein</fullName>
    </submittedName>
</protein>
<dbReference type="Proteomes" id="UP000649955">
    <property type="component" value="Unassembled WGS sequence"/>
</dbReference>
<name>A0ABQ3KBA5_9PSEU</name>
<comment type="caution">
    <text evidence="2">The sequence shown here is derived from an EMBL/GenBank/DDBJ whole genome shotgun (WGS) entry which is preliminary data.</text>
</comment>
<keyword evidence="3" id="KW-1185">Reference proteome</keyword>
<sequence length="61" mass="6162">MKGRAALVTAAAERPVRRATSTRDTGPSVRTVVNTVAAAGLVIGALAGALRGMAGRVARFN</sequence>
<feature type="transmembrane region" description="Helical" evidence="1">
    <location>
        <begin position="28"/>
        <end position="50"/>
    </location>
</feature>
<organism evidence="2 3">
    <name type="scientific">Amycolatopsis bullii</name>
    <dbReference type="NCBI Taxonomy" id="941987"/>
    <lineage>
        <taxon>Bacteria</taxon>
        <taxon>Bacillati</taxon>
        <taxon>Actinomycetota</taxon>
        <taxon>Actinomycetes</taxon>
        <taxon>Pseudonocardiales</taxon>
        <taxon>Pseudonocardiaceae</taxon>
        <taxon>Amycolatopsis</taxon>
    </lineage>
</organism>
<gene>
    <name evidence="2" type="ORF">GCM10017567_30740</name>
</gene>
<reference evidence="3" key="1">
    <citation type="journal article" date="2019" name="Int. J. Syst. Evol. Microbiol.">
        <title>The Global Catalogue of Microorganisms (GCM) 10K type strain sequencing project: providing services to taxonomists for standard genome sequencing and annotation.</title>
        <authorList>
            <consortium name="The Broad Institute Genomics Platform"/>
            <consortium name="The Broad Institute Genome Sequencing Center for Infectious Disease"/>
            <person name="Wu L."/>
            <person name="Ma J."/>
        </authorList>
    </citation>
    <scope>NUCLEOTIDE SEQUENCE [LARGE SCALE GENOMIC DNA]</scope>
    <source>
        <strain evidence="3">CGMCC 4.7680</strain>
    </source>
</reference>
<keyword evidence="1" id="KW-1133">Transmembrane helix</keyword>
<keyword evidence="1" id="KW-0472">Membrane</keyword>
<dbReference type="EMBL" id="BNAW01000010">
    <property type="protein sequence ID" value="GHG11307.1"/>
    <property type="molecule type" value="Genomic_DNA"/>
</dbReference>